<dbReference type="AlphaFoldDB" id="A0A8S9R2H2"/>
<dbReference type="Proteomes" id="UP000712600">
    <property type="component" value="Unassembled WGS sequence"/>
</dbReference>
<dbReference type="InterPro" id="IPR005162">
    <property type="entry name" value="Retrotrans_gag_dom"/>
</dbReference>
<accession>A0A8S9R2H2</accession>
<gene>
    <name evidence="4" type="ORF">F2Q69_00013216</name>
</gene>
<reference evidence="4" key="1">
    <citation type="submission" date="2019-12" db="EMBL/GenBank/DDBJ databases">
        <title>Genome sequencing and annotation of Brassica cretica.</title>
        <authorList>
            <person name="Studholme D.J."/>
            <person name="Sarris P."/>
        </authorList>
    </citation>
    <scope>NUCLEOTIDE SEQUENCE</scope>
    <source>
        <strain evidence="4">PFS-109/04</strain>
        <tissue evidence="4">Leaf</tissue>
    </source>
</reference>
<dbReference type="InterPro" id="IPR001878">
    <property type="entry name" value="Znf_CCHC"/>
</dbReference>
<evidence type="ECO:0000313" key="5">
    <source>
        <dbReference type="Proteomes" id="UP000712600"/>
    </source>
</evidence>
<protein>
    <recommendedName>
        <fullName evidence="6">Retrotransposon gag domain-containing protein</fullName>
    </recommendedName>
</protein>
<evidence type="ECO:0000313" key="4">
    <source>
        <dbReference type="EMBL" id="KAF3555261.1"/>
    </source>
</evidence>
<feature type="compositionally biased region" description="Basic and acidic residues" evidence="1">
    <location>
        <begin position="168"/>
        <end position="178"/>
    </location>
</feature>
<evidence type="ECO:0008006" key="6">
    <source>
        <dbReference type="Google" id="ProtNLM"/>
    </source>
</evidence>
<comment type="caution">
    <text evidence="4">The sequence shown here is derived from an EMBL/GenBank/DDBJ whole genome shotgun (WGS) entry which is preliminary data.</text>
</comment>
<dbReference type="GO" id="GO:0003676">
    <property type="term" value="F:nucleic acid binding"/>
    <property type="evidence" value="ECO:0007669"/>
    <property type="project" value="InterPro"/>
</dbReference>
<feature type="region of interest" description="Disordered" evidence="1">
    <location>
        <begin position="151"/>
        <end position="183"/>
    </location>
</feature>
<feature type="region of interest" description="Disordered" evidence="1">
    <location>
        <begin position="82"/>
        <end position="119"/>
    </location>
</feature>
<evidence type="ECO:0000259" key="3">
    <source>
        <dbReference type="Pfam" id="PF03732"/>
    </source>
</evidence>
<sequence length="226" mass="25408">MNLVQADKPVRSYESEFTRLRRHVFDGREDEATMIHNFMYGLKTELGNRLVGSNFSSLSDLVEKAANAETVLEAERKVTQHYGGHTKFSQGKRPNFNRGPRSHKGKGRGFGGQANNRGNTGVCYTCDQPGHISRTRVREDSMASISPSCIWHRRHQHDQSVKSNPRPDQSRATERPQDEGAENTLKLLHDVMTEALGNQGRRTQPPEVSKLLSTMKNIGSYKFKGG</sequence>
<name>A0A8S9R2H2_BRACR</name>
<evidence type="ECO:0000259" key="2">
    <source>
        <dbReference type="Pfam" id="PF00098"/>
    </source>
</evidence>
<dbReference type="EMBL" id="QGKX02000996">
    <property type="protein sequence ID" value="KAF3555261.1"/>
    <property type="molecule type" value="Genomic_DNA"/>
</dbReference>
<feature type="region of interest" description="Disordered" evidence="1">
    <location>
        <begin position="194"/>
        <end position="213"/>
    </location>
</feature>
<evidence type="ECO:0000256" key="1">
    <source>
        <dbReference type="SAM" id="MobiDB-lite"/>
    </source>
</evidence>
<proteinExistence type="predicted"/>
<dbReference type="Pfam" id="PF00098">
    <property type="entry name" value="zf-CCHC"/>
    <property type="match status" value="1"/>
</dbReference>
<feature type="domain" description="Retrotransposon gag" evidence="3">
    <location>
        <begin position="2"/>
        <end position="43"/>
    </location>
</feature>
<dbReference type="GO" id="GO:0008270">
    <property type="term" value="F:zinc ion binding"/>
    <property type="evidence" value="ECO:0007669"/>
    <property type="project" value="InterPro"/>
</dbReference>
<dbReference type="Pfam" id="PF03732">
    <property type="entry name" value="Retrotrans_gag"/>
    <property type="match status" value="1"/>
</dbReference>
<feature type="domain" description="CCHC-type" evidence="2">
    <location>
        <begin position="122"/>
        <end position="134"/>
    </location>
</feature>
<organism evidence="4 5">
    <name type="scientific">Brassica cretica</name>
    <name type="common">Mustard</name>
    <dbReference type="NCBI Taxonomy" id="69181"/>
    <lineage>
        <taxon>Eukaryota</taxon>
        <taxon>Viridiplantae</taxon>
        <taxon>Streptophyta</taxon>
        <taxon>Embryophyta</taxon>
        <taxon>Tracheophyta</taxon>
        <taxon>Spermatophyta</taxon>
        <taxon>Magnoliopsida</taxon>
        <taxon>eudicotyledons</taxon>
        <taxon>Gunneridae</taxon>
        <taxon>Pentapetalae</taxon>
        <taxon>rosids</taxon>
        <taxon>malvids</taxon>
        <taxon>Brassicales</taxon>
        <taxon>Brassicaceae</taxon>
        <taxon>Brassiceae</taxon>
        <taxon>Brassica</taxon>
    </lineage>
</organism>